<feature type="compositionally biased region" description="Low complexity" evidence="1">
    <location>
        <begin position="12"/>
        <end position="25"/>
    </location>
</feature>
<proteinExistence type="predicted"/>
<feature type="region of interest" description="Disordered" evidence="1">
    <location>
        <begin position="1"/>
        <end position="28"/>
    </location>
</feature>
<dbReference type="AlphaFoldDB" id="A0A8X6GTM6"/>
<name>A0A8X6GTM6_TRICU</name>
<dbReference type="Proteomes" id="UP000887116">
    <property type="component" value="Unassembled WGS sequence"/>
</dbReference>
<gene>
    <name evidence="2" type="ORF">TNCT_459091</name>
</gene>
<evidence type="ECO:0000256" key="1">
    <source>
        <dbReference type="SAM" id="MobiDB-lite"/>
    </source>
</evidence>
<sequence length="69" mass="8095">MASGQNLLDMEQSPIKSPSSPIQRSTCEQQAYAKSQIERMIRIQTYKIAIVEDLRKYPDYEETTFIRMH</sequence>
<comment type="caution">
    <text evidence="2">The sequence shown here is derived from an EMBL/GenBank/DDBJ whole genome shotgun (WGS) entry which is preliminary data.</text>
</comment>
<protein>
    <submittedName>
        <fullName evidence="2">Uncharacterized protein</fullName>
    </submittedName>
</protein>
<evidence type="ECO:0000313" key="3">
    <source>
        <dbReference type="Proteomes" id="UP000887116"/>
    </source>
</evidence>
<organism evidence="2 3">
    <name type="scientific">Trichonephila clavata</name>
    <name type="common">Joro spider</name>
    <name type="synonym">Nephila clavata</name>
    <dbReference type="NCBI Taxonomy" id="2740835"/>
    <lineage>
        <taxon>Eukaryota</taxon>
        <taxon>Metazoa</taxon>
        <taxon>Ecdysozoa</taxon>
        <taxon>Arthropoda</taxon>
        <taxon>Chelicerata</taxon>
        <taxon>Arachnida</taxon>
        <taxon>Araneae</taxon>
        <taxon>Araneomorphae</taxon>
        <taxon>Entelegynae</taxon>
        <taxon>Araneoidea</taxon>
        <taxon>Nephilidae</taxon>
        <taxon>Trichonephila</taxon>
    </lineage>
</organism>
<evidence type="ECO:0000313" key="2">
    <source>
        <dbReference type="EMBL" id="GFR09644.1"/>
    </source>
</evidence>
<accession>A0A8X6GTM6</accession>
<reference evidence="2" key="1">
    <citation type="submission" date="2020-07" db="EMBL/GenBank/DDBJ databases">
        <title>Multicomponent nature underlies the extraordinary mechanical properties of spider dragline silk.</title>
        <authorList>
            <person name="Kono N."/>
            <person name="Nakamura H."/>
            <person name="Mori M."/>
            <person name="Yoshida Y."/>
            <person name="Ohtoshi R."/>
            <person name="Malay A.D."/>
            <person name="Moran D.A.P."/>
            <person name="Tomita M."/>
            <person name="Numata K."/>
            <person name="Arakawa K."/>
        </authorList>
    </citation>
    <scope>NUCLEOTIDE SEQUENCE</scope>
</reference>
<dbReference type="EMBL" id="BMAO01036301">
    <property type="protein sequence ID" value="GFR09644.1"/>
    <property type="molecule type" value="Genomic_DNA"/>
</dbReference>
<keyword evidence="3" id="KW-1185">Reference proteome</keyword>